<protein>
    <submittedName>
        <fullName evidence="2">Uncharacterized protein</fullName>
    </submittedName>
</protein>
<evidence type="ECO:0000313" key="2">
    <source>
        <dbReference type="EMBL" id="MDN4610011.1"/>
    </source>
</evidence>
<evidence type="ECO:0000256" key="1">
    <source>
        <dbReference type="SAM" id="Phobius"/>
    </source>
</evidence>
<reference evidence="2" key="1">
    <citation type="submission" date="2023-06" db="EMBL/GenBank/DDBJ databases">
        <title>MT1 and MT2 Draft Genomes of Novel Species.</title>
        <authorList>
            <person name="Venkateswaran K."/>
        </authorList>
    </citation>
    <scope>NUCLEOTIDE SEQUENCE</scope>
    <source>
        <strain evidence="2">IIF3SC-B10</strain>
    </source>
</reference>
<keyword evidence="1" id="KW-1133">Transmembrane helix</keyword>
<keyword evidence="3" id="KW-1185">Reference proteome</keyword>
<keyword evidence="1" id="KW-0472">Membrane</keyword>
<name>A0ABT8JXX4_9MICC</name>
<keyword evidence="1" id="KW-0812">Transmembrane</keyword>
<sequence>MKEGSPRSQRTTATRWNRVAWTAGALVVAGGIVATTFFLSAPRPAATLHPTAVEADKQVRELVAVEVPLFEIDTSTLRAYESYRGLEIWSAVNAFGSPCLVAVHRASGSLSDARCAPAPADLIMDVSSFGDGFEGFDGLTGDGIIRFMLRGDTVDAYVHLMPEAA</sequence>
<proteinExistence type="predicted"/>
<dbReference type="RefSeq" id="WP_301224869.1">
    <property type="nucleotide sequence ID" value="NZ_JAROCG010000001.1"/>
</dbReference>
<comment type="caution">
    <text evidence="2">The sequence shown here is derived from an EMBL/GenBank/DDBJ whole genome shotgun (WGS) entry which is preliminary data.</text>
</comment>
<dbReference type="EMBL" id="JAROCG010000001">
    <property type="protein sequence ID" value="MDN4610011.1"/>
    <property type="molecule type" value="Genomic_DNA"/>
</dbReference>
<organism evidence="2 3">
    <name type="scientific">Arthrobacter burdickii</name>
    <dbReference type="NCBI Taxonomy" id="3035920"/>
    <lineage>
        <taxon>Bacteria</taxon>
        <taxon>Bacillati</taxon>
        <taxon>Actinomycetota</taxon>
        <taxon>Actinomycetes</taxon>
        <taxon>Micrococcales</taxon>
        <taxon>Micrococcaceae</taxon>
        <taxon>Arthrobacter</taxon>
    </lineage>
</organism>
<dbReference type="Proteomes" id="UP001174209">
    <property type="component" value="Unassembled WGS sequence"/>
</dbReference>
<gene>
    <name evidence="2" type="ORF">P5G52_03940</name>
</gene>
<accession>A0ABT8JXX4</accession>
<evidence type="ECO:0000313" key="3">
    <source>
        <dbReference type="Proteomes" id="UP001174209"/>
    </source>
</evidence>
<feature type="transmembrane region" description="Helical" evidence="1">
    <location>
        <begin position="20"/>
        <end position="41"/>
    </location>
</feature>